<proteinExistence type="predicted"/>
<accession>W9RGN1</accession>
<dbReference type="Proteomes" id="UP000030645">
    <property type="component" value="Unassembled WGS sequence"/>
</dbReference>
<sequence length="67" mass="7584">MRTATGRTLEIRDGEVRLAPTQLTPPREGGPEVIRRSHEAVAVARRGLDGRKRRRGLVWLPDLGWEN</sequence>
<evidence type="ECO:0000313" key="2">
    <source>
        <dbReference type="Proteomes" id="UP000030645"/>
    </source>
</evidence>
<name>W9RGN1_9ROSA</name>
<dbReference type="AlphaFoldDB" id="W9RGN1"/>
<evidence type="ECO:0000313" key="1">
    <source>
        <dbReference type="EMBL" id="EXB73713.1"/>
    </source>
</evidence>
<dbReference type="EMBL" id="KE344640">
    <property type="protein sequence ID" value="EXB73713.1"/>
    <property type="molecule type" value="Genomic_DNA"/>
</dbReference>
<reference evidence="2" key="1">
    <citation type="submission" date="2013-01" db="EMBL/GenBank/DDBJ databases">
        <title>Draft Genome Sequence of a Mulberry Tree, Morus notabilis C.K. Schneid.</title>
        <authorList>
            <person name="He N."/>
            <person name="Zhao S."/>
        </authorList>
    </citation>
    <scope>NUCLEOTIDE SEQUENCE</scope>
</reference>
<organism evidence="1 2">
    <name type="scientific">Morus notabilis</name>
    <dbReference type="NCBI Taxonomy" id="981085"/>
    <lineage>
        <taxon>Eukaryota</taxon>
        <taxon>Viridiplantae</taxon>
        <taxon>Streptophyta</taxon>
        <taxon>Embryophyta</taxon>
        <taxon>Tracheophyta</taxon>
        <taxon>Spermatophyta</taxon>
        <taxon>Magnoliopsida</taxon>
        <taxon>eudicotyledons</taxon>
        <taxon>Gunneridae</taxon>
        <taxon>Pentapetalae</taxon>
        <taxon>rosids</taxon>
        <taxon>fabids</taxon>
        <taxon>Rosales</taxon>
        <taxon>Moraceae</taxon>
        <taxon>Moreae</taxon>
        <taxon>Morus</taxon>
    </lineage>
</organism>
<protein>
    <submittedName>
        <fullName evidence="1">Uncharacterized protein</fullName>
    </submittedName>
</protein>
<keyword evidence="2" id="KW-1185">Reference proteome</keyword>
<gene>
    <name evidence="1" type="ORF">L484_026879</name>
</gene>